<dbReference type="InterPro" id="IPR029071">
    <property type="entry name" value="Ubiquitin-like_domsf"/>
</dbReference>
<dbReference type="SMART" id="SM00213">
    <property type="entry name" value="UBQ"/>
    <property type="match status" value="1"/>
</dbReference>
<evidence type="ECO:0000313" key="4">
    <source>
        <dbReference type="Proteomes" id="UP000243217"/>
    </source>
</evidence>
<dbReference type="GO" id="GO:0051787">
    <property type="term" value="F:misfolded protein binding"/>
    <property type="evidence" value="ECO:0007669"/>
    <property type="project" value="TreeGrafter"/>
</dbReference>
<comment type="caution">
    <text evidence="3">The sequence shown here is derived from an EMBL/GenBank/DDBJ whole genome shotgun (WGS) entry which is preliminary data.</text>
</comment>
<dbReference type="PRINTS" id="PR00348">
    <property type="entry name" value="UBIQUITIN"/>
</dbReference>
<feature type="region of interest" description="Disordered" evidence="1">
    <location>
        <begin position="359"/>
        <end position="388"/>
    </location>
</feature>
<feature type="domain" description="Ubiquitin-like" evidence="2">
    <location>
        <begin position="26"/>
        <end position="97"/>
    </location>
</feature>
<organism evidence="3 4">
    <name type="scientific">Thraustotheca clavata</name>
    <dbReference type="NCBI Taxonomy" id="74557"/>
    <lineage>
        <taxon>Eukaryota</taxon>
        <taxon>Sar</taxon>
        <taxon>Stramenopiles</taxon>
        <taxon>Oomycota</taxon>
        <taxon>Saprolegniomycetes</taxon>
        <taxon>Saprolegniales</taxon>
        <taxon>Achlyaceae</taxon>
        <taxon>Thraustotheca</taxon>
    </lineage>
</organism>
<dbReference type="Gene3D" id="3.10.20.90">
    <property type="entry name" value="Phosphatidylinositol 3-kinase Catalytic Subunit, Chain A, domain 1"/>
    <property type="match status" value="1"/>
</dbReference>
<dbReference type="Proteomes" id="UP000243217">
    <property type="component" value="Unassembled WGS sequence"/>
</dbReference>
<dbReference type="AlphaFoldDB" id="A0A1W0A2M1"/>
<dbReference type="SUPFAM" id="SSF54236">
    <property type="entry name" value="Ubiquitin-like"/>
    <property type="match status" value="1"/>
</dbReference>
<evidence type="ECO:0000313" key="3">
    <source>
        <dbReference type="EMBL" id="OQS04498.1"/>
    </source>
</evidence>
<dbReference type="Pfam" id="PF00240">
    <property type="entry name" value="ubiquitin"/>
    <property type="match status" value="1"/>
</dbReference>
<evidence type="ECO:0000256" key="1">
    <source>
        <dbReference type="SAM" id="MobiDB-lite"/>
    </source>
</evidence>
<dbReference type="GO" id="GO:0031593">
    <property type="term" value="F:polyubiquitin modification-dependent protein binding"/>
    <property type="evidence" value="ECO:0007669"/>
    <property type="project" value="TreeGrafter"/>
</dbReference>
<dbReference type="GO" id="GO:0036503">
    <property type="term" value="P:ERAD pathway"/>
    <property type="evidence" value="ECO:0007669"/>
    <property type="project" value="TreeGrafter"/>
</dbReference>
<dbReference type="STRING" id="74557.A0A1W0A2M1"/>
<dbReference type="PROSITE" id="PS50053">
    <property type="entry name" value="UBIQUITIN_2"/>
    <property type="match status" value="1"/>
</dbReference>
<dbReference type="PANTHER" id="PTHR15204:SF0">
    <property type="entry name" value="LARGE PROLINE-RICH PROTEIN BAG6"/>
    <property type="match status" value="1"/>
</dbReference>
<keyword evidence="4" id="KW-1185">Reference proteome</keyword>
<sequence length="661" mass="73709">MTNEGDPMGHEGGSGRVRGDNPSENIDLNVKTLDHRVFRVNLLASSSVPQLKRKIEAETGVVCDRQRLIFRGKVLKNENDLAFYALEDGHTLHLVIRPLEAEETSGNTTVLPNVAPRMAAPAPSPVNSQSNDEPDPSLLNPMGNLPINRVLMGATITVPEGQRGVPFLHSILSNIMSSVQGLNEENTPRQQRENNNEAPRPRPRPFGSALERAVRRAGGRSRMARLESTLRTIAEYLDNEEYVYPNNLNTRSTEYNDPDLETLRQHLSTFTELMQRFQPRIEQLPAALRQIETLRNNTNAQTPFVVPTMRTMDILQAFGDLCKLLSILSRRLLLRYRQHEGLEPSTSEELDLRALAQEARRNAVQGSSPPIPQERTQPTRTTNMEASRGENDQVNIVQAQIPLSPSLFQQIQESLPEGTDPEHFEFEAMIPIWQVVSGLNSTDATPAQAPTVPVRPPEPRWDFEGFVSFLINDIPAGELYGLLAGQHPSLHSILRRIGTRMLEGVNMPPMAPGSNREWSTRFINALRDYVACLPRVPSNVFRPNVLSELVERISPFAPEFIHLCIRATTVTTQASHNSAIAFMDSVVEFVGHMTSQFVIDLRSLLVDSTTPTNIAIERILGLCGMHPSFALLLVNSLPNWAPSTRNEETSSGPEAKRARHV</sequence>
<gene>
    <name evidence="3" type="ORF">THRCLA_03269</name>
</gene>
<feature type="compositionally biased region" description="Polar residues" evidence="1">
    <location>
        <begin position="364"/>
        <end position="385"/>
    </location>
</feature>
<dbReference type="InterPro" id="IPR019956">
    <property type="entry name" value="Ubiquitin_dom"/>
</dbReference>
<accession>A0A1W0A2M1</accession>
<evidence type="ECO:0000259" key="2">
    <source>
        <dbReference type="PROSITE" id="PS50053"/>
    </source>
</evidence>
<feature type="compositionally biased region" description="Basic and acidic residues" evidence="1">
    <location>
        <begin position="186"/>
        <end position="195"/>
    </location>
</feature>
<feature type="region of interest" description="Disordered" evidence="1">
    <location>
        <begin position="181"/>
        <end position="207"/>
    </location>
</feature>
<feature type="region of interest" description="Disordered" evidence="1">
    <location>
        <begin position="118"/>
        <end position="138"/>
    </location>
</feature>
<protein>
    <submittedName>
        <fullName evidence="3">Ubiquitin family protein</fullName>
    </submittedName>
</protein>
<dbReference type="OrthoDB" id="267397at2759"/>
<dbReference type="FunFam" id="3.10.20.90:FF:000154">
    <property type="entry name" value="Large proline-rich protein BAG6"/>
    <property type="match status" value="1"/>
</dbReference>
<reference evidence="3 4" key="1">
    <citation type="journal article" date="2014" name="Genome Biol. Evol.">
        <title>The secreted proteins of Achlya hypogyna and Thraustotheca clavata identify the ancestral oomycete secretome and reveal gene acquisitions by horizontal gene transfer.</title>
        <authorList>
            <person name="Misner I."/>
            <person name="Blouin N."/>
            <person name="Leonard G."/>
            <person name="Richards T.A."/>
            <person name="Lane C.E."/>
        </authorList>
    </citation>
    <scope>NUCLEOTIDE SEQUENCE [LARGE SCALE GENOMIC DNA]</scope>
    <source>
        <strain evidence="3 4">ATCC 34112</strain>
    </source>
</reference>
<dbReference type="InterPro" id="IPR000626">
    <property type="entry name" value="Ubiquitin-like_dom"/>
</dbReference>
<feature type="region of interest" description="Disordered" evidence="1">
    <location>
        <begin position="1"/>
        <end position="24"/>
    </location>
</feature>
<dbReference type="PANTHER" id="PTHR15204">
    <property type="entry name" value="LARGE PROLINE-RICH PROTEIN BAG6"/>
    <property type="match status" value="1"/>
</dbReference>
<dbReference type="GO" id="GO:0071818">
    <property type="term" value="C:BAT3 complex"/>
    <property type="evidence" value="ECO:0007669"/>
    <property type="project" value="TreeGrafter"/>
</dbReference>
<name>A0A1W0A2M1_9STRA</name>
<proteinExistence type="predicted"/>
<dbReference type="EMBL" id="JNBS01000605">
    <property type="protein sequence ID" value="OQS04498.1"/>
    <property type="molecule type" value="Genomic_DNA"/>
</dbReference>